<feature type="region of interest" description="Disordered" evidence="1">
    <location>
        <begin position="1"/>
        <end position="49"/>
    </location>
</feature>
<dbReference type="AlphaFoldDB" id="A0A2K0WFH8"/>
<accession>A0A2K0WFH8</accession>
<evidence type="ECO:0000256" key="1">
    <source>
        <dbReference type="SAM" id="MobiDB-lite"/>
    </source>
</evidence>
<reference evidence="2 3" key="1">
    <citation type="submission" date="2017-06" db="EMBL/GenBank/DDBJ databases">
        <title>Genome of Fusarium nygamai isolate CS10214.</title>
        <authorList>
            <person name="Gardiner D.M."/>
            <person name="Obanor F."/>
            <person name="Kazan K."/>
        </authorList>
    </citation>
    <scope>NUCLEOTIDE SEQUENCE [LARGE SCALE GENOMIC DNA]</scope>
    <source>
        <strain evidence="2 3">CS10214</strain>
    </source>
</reference>
<feature type="compositionally biased region" description="Basic and acidic residues" evidence="1">
    <location>
        <begin position="1"/>
        <end position="11"/>
    </location>
</feature>
<name>A0A2K0WFH8_GIBNY</name>
<dbReference type="EMBL" id="MTQA01000071">
    <property type="protein sequence ID" value="PNP81026.1"/>
    <property type="molecule type" value="Genomic_DNA"/>
</dbReference>
<evidence type="ECO:0000313" key="3">
    <source>
        <dbReference type="Proteomes" id="UP000236664"/>
    </source>
</evidence>
<organism evidence="2 3">
    <name type="scientific">Gibberella nygamai</name>
    <name type="common">Bean root rot disease fungus</name>
    <name type="synonym">Fusarium nygamai</name>
    <dbReference type="NCBI Taxonomy" id="42673"/>
    <lineage>
        <taxon>Eukaryota</taxon>
        <taxon>Fungi</taxon>
        <taxon>Dikarya</taxon>
        <taxon>Ascomycota</taxon>
        <taxon>Pezizomycotina</taxon>
        <taxon>Sordariomycetes</taxon>
        <taxon>Hypocreomycetidae</taxon>
        <taxon>Hypocreales</taxon>
        <taxon>Nectriaceae</taxon>
        <taxon>Fusarium</taxon>
        <taxon>Fusarium fujikuroi species complex</taxon>
    </lineage>
</organism>
<gene>
    <name evidence="2" type="ORF">FNYG_05493</name>
</gene>
<protein>
    <submittedName>
        <fullName evidence="2">Uncharacterized protein</fullName>
    </submittedName>
</protein>
<evidence type="ECO:0000313" key="2">
    <source>
        <dbReference type="EMBL" id="PNP81026.1"/>
    </source>
</evidence>
<dbReference type="Proteomes" id="UP000236664">
    <property type="component" value="Unassembled WGS sequence"/>
</dbReference>
<comment type="caution">
    <text evidence="2">The sequence shown here is derived from an EMBL/GenBank/DDBJ whole genome shotgun (WGS) entry which is preliminary data.</text>
</comment>
<proteinExistence type="predicted"/>
<keyword evidence="3" id="KW-1185">Reference proteome</keyword>
<sequence length="79" mass="8918">MRTLMPDDRNLHVPAPAQPDADKVLQPDNEPDSDNGLCPNPNEKRDLPHAVALRSRREAFGGRRFHGRRFAQAAHKLNN</sequence>
<dbReference type="OrthoDB" id="5104854at2759"/>